<proteinExistence type="predicted"/>
<feature type="transmembrane region" description="Helical" evidence="1">
    <location>
        <begin position="228"/>
        <end position="250"/>
    </location>
</feature>
<feature type="transmembrane region" description="Helical" evidence="1">
    <location>
        <begin position="35"/>
        <end position="53"/>
    </location>
</feature>
<reference evidence="2" key="1">
    <citation type="submission" date="2022-01" db="EMBL/GenBank/DDBJ databases">
        <title>Comparative genomics reveals a dynamic genome evolution in the ectomycorrhizal milk-cap (Lactarius) mushrooms.</title>
        <authorList>
            <consortium name="DOE Joint Genome Institute"/>
            <person name="Lebreton A."/>
            <person name="Tang N."/>
            <person name="Kuo A."/>
            <person name="LaButti K."/>
            <person name="Drula E."/>
            <person name="Barry K."/>
            <person name="Clum A."/>
            <person name="Lipzen A."/>
            <person name="Mousain D."/>
            <person name="Ng V."/>
            <person name="Wang R."/>
            <person name="Wang X."/>
            <person name="Dai Y."/>
            <person name="Henrissat B."/>
            <person name="Grigoriev I.V."/>
            <person name="Guerin-Laguette A."/>
            <person name="Yu F."/>
            <person name="Martin F.M."/>
        </authorList>
    </citation>
    <scope>NUCLEOTIDE SEQUENCE</scope>
    <source>
        <strain evidence="2">QP</strain>
    </source>
</reference>
<feature type="transmembrane region" description="Helical" evidence="1">
    <location>
        <begin position="91"/>
        <end position="111"/>
    </location>
</feature>
<dbReference type="Proteomes" id="UP001201163">
    <property type="component" value="Unassembled WGS sequence"/>
</dbReference>
<sequence>MVGFREIVFIKHPNIVFPILSAELAVVALSPTPTFIPLVLLVATLLVFTRITVPRPHGPRKIFWAVMSVSFASTLSHIMPSVDALSSTASSIASLWLISSLSSSIAFFTILSDRISPRLGIPWARFTLFPALWATVWQMVSHASPVGNLVTWTPVAGFAGYEWMRPLLGTWGINWLVGAYAIVIAELVGAWFIGPVEEFEPHDTLIPSIGNSEPRSLKPATLQSHHTFFFSAALLALTAPSFFSPALPILPWSTSSTPLSIGCVLPHPSLPGDGSSPLDRFIAESRHLTGARILLWPEGALRFETSVQREEALERVRQEIQGPLVGVTFTEPVPHDAGWGHAREGKWRNGLVLVGSDGPVAEFYKHNLVPIAESFSLTESRREPELYELELHGTNKNKKWTPAPPYERTISLTAAICLDFSSPSMFSSLESRPALILAPAHTWHRDVSMAMWEQARARAEETGSMVLFCDGGAQGASGVAGQGMREPSQFGSGSWMRFVGVQWPFNQRRTPYMWGGGTLPATIVWSLLGAGWAAQILTLRLTRGANGGTGTTVTTRLRDVFDRVRARIGRRGQGERQPLLL</sequence>
<accession>A0AAD4LI99</accession>
<name>A0AAD4LI99_9AGAM</name>
<evidence type="ECO:0000256" key="1">
    <source>
        <dbReference type="SAM" id="Phobius"/>
    </source>
</evidence>
<keyword evidence="1" id="KW-0472">Membrane</keyword>
<dbReference type="SUPFAM" id="SSF56317">
    <property type="entry name" value="Carbon-nitrogen hydrolase"/>
    <property type="match status" value="1"/>
</dbReference>
<protein>
    <recommendedName>
        <fullName evidence="4">CN hydrolase domain-containing protein</fullName>
    </recommendedName>
</protein>
<keyword evidence="3" id="KW-1185">Reference proteome</keyword>
<gene>
    <name evidence="2" type="ORF">EDB92DRAFT_578234</name>
</gene>
<keyword evidence="1" id="KW-1133">Transmembrane helix</keyword>
<comment type="caution">
    <text evidence="2">The sequence shown here is derived from an EMBL/GenBank/DDBJ whole genome shotgun (WGS) entry which is preliminary data.</text>
</comment>
<dbReference type="AlphaFoldDB" id="A0AAD4LI99"/>
<evidence type="ECO:0000313" key="2">
    <source>
        <dbReference type="EMBL" id="KAH8992507.1"/>
    </source>
</evidence>
<dbReference type="InterPro" id="IPR036526">
    <property type="entry name" value="C-N_Hydrolase_sf"/>
</dbReference>
<evidence type="ECO:0000313" key="3">
    <source>
        <dbReference type="Proteomes" id="UP001201163"/>
    </source>
</evidence>
<feature type="transmembrane region" description="Helical" evidence="1">
    <location>
        <begin position="171"/>
        <end position="193"/>
    </location>
</feature>
<feature type="transmembrane region" description="Helical" evidence="1">
    <location>
        <begin position="62"/>
        <end position="79"/>
    </location>
</feature>
<dbReference type="EMBL" id="JAKELL010000022">
    <property type="protein sequence ID" value="KAH8992507.1"/>
    <property type="molecule type" value="Genomic_DNA"/>
</dbReference>
<organism evidence="2 3">
    <name type="scientific">Lactarius akahatsu</name>
    <dbReference type="NCBI Taxonomy" id="416441"/>
    <lineage>
        <taxon>Eukaryota</taxon>
        <taxon>Fungi</taxon>
        <taxon>Dikarya</taxon>
        <taxon>Basidiomycota</taxon>
        <taxon>Agaricomycotina</taxon>
        <taxon>Agaricomycetes</taxon>
        <taxon>Russulales</taxon>
        <taxon>Russulaceae</taxon>
        <taxon>Lactarius</taxon>
    </lineage>
</organism>
<evidence type="ECO:0008006" key="4">
    <source>
        <dbReference type="Google" id="ProtNLM"/>
    </source>
</evidence>
<keyword evidence="1" id="KW-0812">Transmembrane</keyword>
<dbReference type="Gene3D" id="3.60.110.10">
    <property type="entry name" value="Carbon-nitrogen hydrolase"/>
    <property type="match status" value="1"/>
</dbReference>